<feature type="domain" description="Thioredoxin" evidence="3">
    <location>
        <begin position="3"/>
        <end position="183"/>
    </location>
</feature>
<dbReference type="GO" id="GO:0034599">
    <property type="term" value="P:cellular response to oxidative stress"/>
    <property type="evidence" value="ECO:0007669"/>
    <property type="project" value="InterPro"/>
</dbReference>
<dbReference type="AlphaFoldDB" id="A0A381WD99"/>
<evidence type="ECO:0000259" key="3">
    <source>
        <dbReference type="PROSITE" id="PS51352"/>
    </source>
</evidence>
<sequence>MTWLEKTVIPTVAFKVRVESDLGQSNACEINPSIWGEISTDEIFSNKKVVVFSLPGAFTPTCSTHQLPGFEENAQKFYDKGVDDIYCCSVNDSFVMNAWRDANNLKNVKVLPDGNGLFTTEMGMLIDMSAVGFNMRSKRYAMIVDDGLITKMFIEPDSTPEDLDPYGETTPENVLNAINVKEDTSEGHWTKTGGMSSGLQ</sequence>
<dbReference type="InterPro" id="IPR037944">
    <property type="entry name" value="PRX5-like"/>
</dbReference>
<gene>
    <name evidence="4" type="ORF">METZ01_LOCUS103278</name>
</gene>
<dbReference type="GO" id="GO:0005737">
    <property type="term" value="C:cytoplasm"/>
    <property type="evidence" value="ECO:0007669"/>
    <property type="project" value="TreeGrafter"/>
</dbReference>
<evidence type="ECO:0000313" key="4">
    <source>
        <dbReference type="EMBL" id="SVA50424.1"/>
    </source>
</evidence>
<proteinExistence type="predicted"/>
<dbReference type="GO" id="GO:0042744">
    <property type="term" value="P:hydrogen peroxide catabolic process"/>
    <property type="evidence" value="ECO:0007669"/>
    <property type="project" value="TreeGrafter"/>
</dbReference>
<keyword evidence="1" id="KW-0575">Peroxidase</keyword>
<dbReference type="CDD" id="cd03013">
    <property type="entry name" value="PRX5_like"/>
    <property type="match status" value="1"/>
</dbReference>
<dbReference type="Pfam" id="PF08534">
    <property type="entry name" value="Redoxin"/>
    <property type="match status" value="1"/>
</dbReference>
<accession>A0A381WD99</accession>
<dbReference type="GO" id="GO:0008379">
    <property type="term" value="F:thioredoxin peroxidase activity"/>
    <property type="evidence" value="ECO:0007669"/>
    <property type="project" value="InterPro"/>
</dbReference>
<organism evidence="4">
    <name type="scientific">marine metagenome</name>
    <dbReference type="NCBI Taxonomy" id="408172"/>
    <lineage>
        <taxon>unclassified sequences</taxon>
        <taxon>metagenomes</taxon>
        <taxon>ecological metagenomes</taxon>
    </lineage>
</organism>
<protein>
    <recommendedName>
        <fullName evidence="3">Thioredoxin domain-containing protein</fullName>
    </recommendedName>
</protein>
<evidence type="ECO:0000256" key="2">
    <source>
        <dbReference type="ARBA" id="ARBA00023002"/>
    </source>
</evidence>
<dbReference type="InterPro" id="IPR013766">
    <property type="entry name" value="Thioredoxin_domain"/>
</dbReference>
<keyword evidence="2" id="KW-0560">Oxidoreductase</keyword>
<dbReference type="PROSITE" id="PS51352">
    <property type="entry name" value="THIOREDOXIN_2"/>
    <property type="match status" value="1"/>
</dbReference>
<dbReference type="EMBL" id="UINC01011422">
    <property type="protein sequence ID" value="SVA50424.1"/>
    <property type="molecule type" value="Genomic_DNA"/>
</dbReference>
<dbReference type="SUPFAM" id="SSF52833">
    <property type="entry name" value="Thioredoxin-like"/>
    <property type="match status" value="1"/>
</dbReference>
<dbReference type="GO" id="GO:0045454">
    <property type="term" value="P:cell redox homeostasis"/>
    <property type="evidence" value="ECO:0007669"/>
    <property type="project" value="TreeGrafter"/>
</dbReference>
<name>A0A381WD99_9ZZZZ</name>
<dbReference type="PANTHER" id="PTHR10430">
    <property type="entry name" value="PEROXIREDOXIN"/>
    <property type="match status" value="1"/>
</dbReference>
<dbReference type="PANTHER" id="PTHR10430:SF16">
    <property type="entry name" value="PEROXIREDOXIN-5, MITOCHONDRIAL"/>
    <property type="match status" value="1"/>
</dbReference>
<reference evidence="4" key="1">
    <citation type="submission" date="2018-05" db="EMBL/GenBank/DDBJ databases">
        <authorList>
            <person name="Lanie J.A."/>
            <person name="Ng W.-L."/>
            <person name="Kazmierczak K.M."/>
            <person name="Andrzejewski T.M."/>
            <person name="Davidsen T.M."/>
            <person name="Wayne K.J."/>
            <person name="Tettelin H."/>
            <person name="Glass J.I."/>
            <person name="Rusch D."/>
            <person name="Podicherti R."/>
            <person name="Tsui H.-C.T."/>
            <person name="Winkler M.E."/>
        </authorList>
    </citation>
    <scope>NUCLEOTIDE SEQUENCE</scope>
</reference>
<dbReference type="InterPro" id="IPR036249">
    <property type="entry name" value="Thioredoxin-like_sf"/>
</dbReference>
<dbReference type="Gene3D" id="3.40.30.10">
    <property type="entry name" value="Glutaredoxin"/>
    <property type="match status" value="1"/>
</dbReference>
<dbReference type="InterPro" id="IPR013740">
    <property type="entry name" value="Redoxin"/>
</dbReference>
<evidence type="ECO:0000256" key="1">
    <source>
        <dbReference type="ARBA" id="ARBA00022559"/>
    </source>
</evidence>